<dbReference type="InterPro" id="IPR001683">
    <property type="entry name" value="PX_dom"/>
</dbReference>
<dbReference type="InterPro" id="IPR001245">
    <property type="entry name" value="Ser-Thr/Tyr_kinase_cat_dom"/>
</dbReference>
<dbReference type="InterPro" id="IPR001849">
    <property type="entry name" value="PH_domain"/>
</dbReference>
<feature type="region of interest" description="Disordered" evidence="1">
    <location>
        <begin position="562"/>
        <end position="626"/>
    </location>
</feature>
<dbReference type="PANTHER" id="PTHR44329">
    <property type="entry name" value="SERINE/THREONINE-PROTEIN KINASE TNNI3K-RELATED"/>
    <property type="match status" value="1"/>
</dbReference>
<dbReference type="SUPFAM" id="SSF56112">
    <property type="entry name" value="Protein kinase-like (PK-like)"/>
    <property type="match status" value="1"/>
</dbReference>
<evidence type="ECO:0000259" key="4">
    <source>
        <dbReference type="PROSITE" id="PS50195"/>
    </source>
</evidence>
<dbReference type="Pfam" id="PF00787">
    <property type="entry name" value="PX"/>
    <property type="match status" value="1"/>
</dbReference>
<organism evidence="5 6">
    <name type="scientific">Marasmius crinis-equi</name>
    <dbReference type="NCBI Taxonomy" id="585013"/>
    <lineage>
        <taxon>Eukaryota</taxon>
        <taxon>Fungi</taxon>
        <taxon>Dikarya</taxon>
        <taxon>Basidiomycota</taxon>
        <taxon>Agaricomycotina</taxon>
        <taxon>Agaricomycetes</taxon>
        <taxon>Agaricomycetidae</taxon>
        <taxon>Agaricales</taxon>
        <taxon>Marasmiineae</taxon>
        <taxon>Marasmiaceae</taxon>
        <taxon>Marasmius</taxon>
    </lineage>
</organism>
<keyword evidence="6" id="KW-1185">Reference proteome</keyword>
<dbReference type="Proteomes" id="UP001465976">
    <property type="component" value="Unassembled WGS sequence"/>
</dbReference>
<protein>
    <submittedName>
        <fullName evidence="5">Rho GTPase activating protein</fullName>
    </submittedName>
</protein>
<dbReference type="PROSITE" id="PS50195">
    <property type="entry name" value="PX"/>
    <property type="match status" value="1"/>
</dbReference>
<dbReference type="SUPFAM" id="SSF64268">
    <property type="entry name" value="PX domain"/>
    <property type="match status" value="1"/>
</dbReference>
<dbReference type="InterPro" id="IPR051681">
    <property type="entry name" value="Ser/Thr_Kinases-Pseudokinases"/>
</dbReference>
<dbReference type="InterPro" id="IPR000719">
    <property type="entry name" value="Prot_kinase_dom"/>
</dbReference>
<feature type="region of interest" description="Disordered" evidence="1">
    <location>
        <begin position="410"/>
        <end position="516"/>
    </location>
</feature>
<dbReference type="PROSITE" id="PS50003">
    <property type="entry name" value="PH_DOMAIN"/>
    <property type="match status" value="1"/>
</dbReference>
<dbReference type="SMART" id="SM00233">
    <property type="entry name" value="PH"/>
    <property type="match status" value="1"/>
</dbReference>
<evidence type="ECO:0000313" key="6">
    <source>
        <dbReference type="Proteomes" id="UP001465976"/>
    </source>
</evidence>
<accession>A0ABR3ES13</accession>
<feature type="compositionally biased region" description="Polar residues" evidence="1">
    <location>
        <begin position="581"/>
        <end position="592"/>
    </location>
</feature>
<evidence type="ECO:0000256" key="1">
    <source>
        <dbReference type="SAM" id="MobiDB-lite"/>
    </source>
</evidence>
<dbReference type="InterPro" id="IPR011009">
    <property type="entry name" value="Kinase-like_dom_sf"/>
</dbReference>
<feature type="region of interest" description="Disordered" evidence="1">
    <location>
        <begin position="947"/>
        <end position="972"/>
    </location>
</feature>
<feature type="domain" description="PH" evidence="2">
    <location>
        <begin position="764"/>
        <end position="875"/>
    </location>
</feature>
<feature type="compositionally biased region" description="Polar residues" evidence="1">
    <location>
        <begin position="880"/>
        <end position="897"/>
    </location>
</feature>
<evidence type="ECO:0000259" key="3">
    <source>
        <dbReference type="PROSITE" id="PS50011"/>
    </source>
</evidence>
<feature type="domain" description="PX" evidence="4">
    <location>
        <begin position="641"/>
        <end position="756"/>
    </location>
</feature>
<name>A0ABR3ES13_9AGAR</name>
<dbReference type="Gene3D" id="2.30.29.30">
    <property type="entry name" value="Pleckstrin-homology domain (PH domain)/Phosphotyrosine-binding domain (PTB)"/>
    <property type="match status" value="1"/>
</dbReference>
<dbReference type="Pfam" id="PF00169">
    <property type="entry name" value="PH"/>
    <property type="match status" value="1"/>
</dbReference>
<dbReference type="SUPFAM" id="SSF50729">
    <property type="entry name" value="PH domain-like"/>
    <property type="match status" value="1"/>
</dbReference>
<dbReference type="Gene3D" id="3.30.1520.10">
    <property type="entry name" value="Phox-like domain"/>
    <property type="match status" value="1"/>
</dbReference>
<dbReference type="PROSITE" id="PS50011">
    <property type="entry name" value="PROTEIN_KINASE_DOM"/>
    <property type="match status" value="1"/>
</dbReference>
<dbReference type="CDD" id="cd06093">
    <property type="entry name" value="PX_domain"/>
    <property type="match status" value="1"/>
</dbReference>
<gene>
    <name evidence="5" type="primary">BEM3_5</name>
    <name evidence="5" type="ORF">V5O48_016347</name>
</gene>
<dbReference type="InterPro" id="IPR011993">
    <property type="entry name" value="PH-like_dom_sf"/>
</dbReference>
<dbReference type="Pfam" id="PF07714">
    <property type="entry name" value="PK_Tyr_Ser-Thr"/>
    <property type="match status" value="1"/>
</dbReference>
<dbReference type="InterPro" id="IPR036871">
    <property type="entry name" value="PX_dom_sf"/>
</dbReference>
<feature type="compositionally biased region" description="Low complexity" evidence="1">
    <location>
        <begin position="949"/>
        <end position="958"/>
    </location>
</feature>
<feature type="compositionally biased region" description="Basic and acidic residues" evidence="1">
    <location>
        <begin position="410"/>
        <end position="513"/>
    </location>
</feature>
<feature type="region of interest" description="Disordered" evidence="1">
    <location>
        <begin position="880"/>
        <end position="903"/>
    </location>
</feature>
<sequence length="987" mass="111785">MHALRRPKNKAEFEQELAKVEAIIEDPQKRKELVETTGDDAQEWLDLLQLLVEYPGITETLRSSLFKIMIHLSRNSRLHPKCLAIQNVVELGDHPEAGGAFGDVWKGKVGGNLVCIKMIRAFSTFDIEQLLRDYMQEAIVWRQLNHRNLLPFMGIFYFDNDRKRLCLVSPWMERGNLVQFLRNSPPELVDRDMLVCDVACGLSYLHELKIAHGDLKGPKLNHYLRRKQAVRGGRSGGFLRKCSNLDQAVERPKKATSMLTAACATRYGYLSLTQNRLDGFCWKIFAGHVPFLGLSDPAVLFAVLLNDERPARPEGLPQLHDSLWNMIVACWDVDPSSRPTMVDVSVRLAAMNAEQNRMFEPASEWDNPRYTQIWNDIHDPTLLLRHFPAPPLLSDVDYGGTKTREVLSQKEEIERWPTEEERKRQAHTDKEIQLKRREEPQRELEAVKRPAKEAAREHTDAYLRQQEQPRMKRMAIETRSTEGWKREVGQKRKEQKKRTQEESSEDGGARDGNHFLNTNRTVNLKMPSRPASNIPSLAVLPLPTPDIMETVIPPASLQLAQHHAMLQATPRKSSSHHRTFHNSPQPSSTIFTPSYPYQYPNPARKPQELAPPFPEPRSLQSSEYPGNRPIDALRLLSSDLLHTKISVFHSSCFDDHGKEALSVIVHVDPGRGKKGWKVEKMYIHVLGLDLSVRASREKLGNRIPTLPGKTLWKGHSPTKVDQRKTTLENYFQTLINLPVKNNDEVIAFFTTDIVKESMQPAMQAVHKEGYLTKRGKKFGGWKTLYFVLRCPLLEYFDCRGGTRLGLIYVTGAQVGRRQQHNLSSASTDSENEYRHAFFIVEAKRGAGSNHPLHLFCAESNEERDSWVEILVRYCSGTYSEDPVTNPSQLRPGTSNDGSGAPKKLIPTMSQHDVAISKGPAIRLSQLTQDVSKARFLQAVPFVAAEELPKSSSPPKVVDIPPPPGLSGSQTAERILEQEQGQSFGLPA</sequence>
<evidence type="ECO:0000313" key="5">
    <source>
        <dbReference type="EMBL" id="KAL0565675.1"/>
    </source>
</evidence>
<feature type="domain" description="Protein kinase" evidence="3">
    <location>
        <begin position="90"/>
        <end position="359"/>
    </location>
</feature>
<proteinExistence type="predicted"/>
<comment type="caution">
    <text evidence="5">The sequence shown here is derived from an EMBL/GenBank/DDBJ whole genome shotgun (WGS) entry which is preliminary data.</text>
</comment>
<dbReference type="EMBL" id="JBAHYK010002169">
    <property type="protein sequence ID" value="KAL0565675.1"/>
    <property type="molecule type" value="Genomic_DNA"/>
</dbReference>
<evidence type="ECO:0000259" key="2">
    <source>
        <dbReference type="PROSITE" id="PS50003"/>
    </source>
</evidence>
<reference evidence="5 6" key="1">
    <citation type="submission" date="2024-02" db="EMBL/GenBank/DDBJ databases">
        <title>A draft genome for the cacao thread blight pathogen Marasmius crinis-equi.</title>
        <authorList>
            <person name="Cohen S.P."/>
            <person name="Baruah I.K."/>
            <person name="Amoako-Attah I."/>
            <person name="Bukari Y."/>
            <person name="Meinhardt L.W."/>
            <person name="Bailey B.A."/>
        </authorList>
    </citation>
    <scope>NUCLEOTIDE SEQUENCE [LARGE SCALE GENOMIC DNA]</scope>
    <source>
        <strain evidence="5 6">GH-76</strain>
    </source>
</reference>
<dbReference type="Gene3D" id="1.10.510.10">
    <property type="entry name" value="Transferase(Phosphotransferase) domain 1"/>
    <property type="match status" value="2"/>
</dbReference>